<evidence type="ECO:0000256" key="1">
    <source>
        <dbReference type="SAM" id="MobiDB-lite"/>
    </source>
</evidence>
<gene>
    <name evidence="2" type="ORF">THAOC_23543</name>
</gene>
<reference evidence="2 3" key="1">
    <citation type="journal article" date="2012" name="Genome Biol.">
        <title>Genome and low-iron response of an oceanic diatom adapted to chronic iron limitation.</title>
        <authorList>
            <person name="Lommer M."/>
            <person name="Specht M."/>
            <person name="Roy A.S."/>
            <person name="Kraemer L."/>
            <person name="Andreson R."/>
            <person name="Gutowska M.A."/>
            <person name="Wolf J."/>
            <person name="Bergner S.V."/>
            <person name="Schilhabel M.B."/>
            <person name="Klostermeier U.C."/>
            <person name="Beiko R.G."/>
            <person name="Rosenstiel P."/>
            <person name="Hippler M."/>
            <person name="Laroche J."/>
        </authorList>
    </citation>
    <scope>NUCLEOTIDE SEQUENCE [LARGE SCALE GENOMIC DNA]</scope>
    <source>
        <strain evidence="2 3">CCMP1005</strain>
    </source>
</reference>
<dbReference type="EMBL" id="AGNL01031119">
    <property type="protein sequence ID" value="EJK56549.1"/>
    <property type="molecule type" value="Genomic_DNA"/>
</dbReference>
<accession>K0RVU1</accession>
<name>K0RVU1_THAOC</name>
<comment type="caution">
    <text evidence="2">The sequence shown here is derived from an EMBL/GenBank/DDBJ whole genome shotgun (WGS) entry which is preliminary data.</text>
</comment>
<dbReference type="Proteomes" id="UP000266841">
    <property type="component" value="Unassembled WGS sequence"/>
</dbReference>
<organism evidence="2 3">
    <name type="scientific">Thalassiosira oceanica</name>
    <name type="common">Marine diatom</name>
    <dbReference type="NCBI Taxonomy" id="159749"/>
    <lineage>
        <taxon>Eukaryota</taxon>
        <taxon>Sar</taxon>
        <taxon>Stramenopiles</taxon>
        <taxon>Ochrophyta</taxon>
        <taxon>Bacillariophyta</taxon>
        <taxon>Coscinodiscophyceae</taxon>
        <taxon>Thalassiosirophycidae</taxon>
        <taxon>Thalassiosirales</taxon>
        <taxon>Thalassiosiraceae</taxon>
        <taxon>Thalassiosira</taxon>
    </lineage>
</organism>
<proteinExistence type="predicted"/>
<protein>
    <submittedName>
        <fullName evidence="2">Uncharacterized protein</fullName>
    </submittedName>
</protein>
<feature type="compositionally biased region" description="Basic and acidic residues" evidence="1">
    <location>
        <begin position="106"/>
        <end position="128"/>
    </location>
</feature>
<feature type="region of interest" description="Disordered" evidence="1">
    <location>
        <begin position="56"/>
        <end position="79"/>
    </location>
</feature>
<evidence type="ECO:0000313" key="3">
    <source>
        <dbReference type="Proteomes" id="UP000266841"/>
    </source>
</evidence>
<sequence length="154" mass="17167">PGGEPPPPEPVRRLVAAADQAVEPDAARAEGEEAAPVEAPDDLLVYFRREAVEARRRFLSPSSEPDGRRRRTGPEVKHARGCAALPTRLGFGVRWVGRTQNTGLRMTKDGHHERQLDVSGQRCEREQTPTRPPLGRSLPLRIRTGRDITRTRDL</sequence>
<keyword evidence="3" id="KW-1185">Reference proteome</keyword>
<feature type="region of interest" description="Disordered" evidence="1">
    <location>
        <begin position="102"/>
        <end position="154"/>
    </location>
</feature>
<evidence type="ECO:0000313" key="2">
    <source>
        <dbReference type="EMBL" id="EJK56549.1"/>
    </source>
</evidence>
<dbReference type="AlphaFoldDB" id="K0RVU1"/>
<feature type="non-terminal residue" evidence="2">
    <location>
        <position position="1"/>
    </location>
</feature>
<feature type="compositionally biased region" description="Basic and acidic residues" evidence="1">
    <location>
        <begin position="144"/>
        <end position="154"/>
    </location>
</feature>